<dbReference type="PANTHER" id="PTHR30327:SF1">
    <property type="entry name" value="UPF0301 PROTEIN YQGE"/>
    <property type="match status" value="1"/>
</dbReference>
<dbReference type="HAMAP" id="MF_00758">
    <property type="entry name" value="UPF0301"/>
    <property type="match status" value="1"/>
</dbReference>
<keyword evidence="4" id="KW-1185">Reference proteome</keyword>
<name>A0A128EW70_9GAMM</name>
<gene>
    <name evidence="3" type="ORF">GMA8713_00731</name>
</gene>
<dbReference type="NCBIfam" id="NF001266">
    <property type="entry name" value="PRK00228.1-1"/>
    <property type="match status" value="1"/>
</dbReference>
<evidence type="ECO:0000313" key="4">
    <source>
        <dbReference type="Proteomes" id="UP000073601"/>
    </source>
</evidence>
<dbReference type="Gene3D" id="3.30.70.1300">
    <property type="entry name" value="VC0467-like domains"/>
    <property type="match status" value="1"/>
</dbReference>
<dbReference type="Gene3D" id="3.40.1740.10">
    <property type="entry name" value="VC0467-like"/>
    <property type="match status" value="1"/>
</dbReference>
<evidence type="ECO:0000256" key="2">
    <source>
        <dbReference type="HAMAP-Rule" id="MF_00758"/>
    </source>
</evidence>
<dbReference type="GO" id="GO:0005829">
    <property type="term" value="C:cytosol"/>
    <property type="evidence" value="ECO:0007669"/>
    <property type="project" value="TreeGrafter"/>
</dbReference>
<dbReference type="PANTHER" id="PTHR30327">
    <property type="entry name" value="UNCHARACTERIZED PROTEIN YQGE"/>
    <property type="match status" value="1"/>
</dbReference>
<dbReference type="SUPFAM" id="SSF143456">
    <property type="entry name" value="VC0467-like"/>
    <property type="match status" value="1"/>
</dbReference>
<proteinExistence type="inferred from homology"/>
<protein>
    <recommendedName>
        <fullName evidence="2">UPF0301 protein GMA8713_00731</fullName>
    </recommendedName>
</protein>
<dbReference type="AlphaFoldDB" id="A0A128EW70"/>
<reference evidence="4" key="1">
    <citation type="submission" date="2016-02" db="EMBL/GenBank/DDBJ databases">
        <authorList>
            <person name="Rodrigo-Torres Lidia"/>
            <person name="Arahal R.David."/>
        </authorList>
    </citation>
    <scope>NUCLEOTIDE SEQUENCE [LARGE SCALE GENOMIC DNA]</scope>
    <source>
        <strain evidence="4">CECT 8713</strain>
    </source>
</reference>
<dbReference type="Pfam" id="PF02622">
    <property type="entry name" value="DUF179"/>
    <property type="match status" value="1"/>
</dbReference>
<dbReference type="EMBL" id="FIZY01000004">
    <property type="protein sequence ID" value="CZF78828.1"/>
    <property type="molecule type" value="Genomic_DNA"/>
</dbReference>
<evidence type="ECO:0000313" key="3">
    <source>
        <dbReference type="EMBL" id="CZF78828.1"/>
    </source>
</evidence>
<dbReference type="InterPro" id="IPR003774">
    <property type="entry name" value="AlgH-like"/>
</dbReference>
<organism evidence="3 4">
    <name type="scientific">Grimontia marina</name>
    <dbReference type="NCBI Taxonomy" id="646534"/>
    <lineage>
        <taxon>Bacteria</taxon>
        <taxon>Pseudomonadati</taxon>
        <taxon>Pseudomonadota</taxon>
        <taxon>Gammaproteobacteria</taxon>
        <taxon>Vibrionales</taxon>
        <taxon>Vibrionaceae</taxon>
        <taxon>Grimontia</taxon>
    </lineage>
</organism>
<sequence length="191" mass="21238">MEDTVNLKNHFLVAMPSMADERFQQSVVYMCEHNEDGAMGLVINQPINISIANMLDQIEVEREQDVTHPVSLDQPVLFGGPVSEDRGFVLHKNPKLFGSSVQLSDELTVTTSKDILSILGTTEEPEQFIVALGYAGWDAGQLEQELAENSWLTIEADPKVIFETPINERWEKALKQMGIDALNLSTDIGHA</sequence>
<comment type="similarity">
    <text evidence="1 2">Belongs to the UPF0301 (AlgH) family.</text>
</comment>
<evidence type="ECO:0000256" key="1">
    <source>
        <dbReference type="ARBA" id="ARBA00009600"/>
    </source>
</evidence>
<accession>A0A128EW70</accession>
<dbReference type="Proteomes" id="UP000073601">
    <property type="component" value="Unassembled WGS sequence"/>
</dbReference>